<evidence type="ECO:0000313" key="2">
    <source>
        <dbReference type="Proteomes" id="UP000321168"/>
    </source>
</evidence>
<accession>A0A5C6V243</accession>
<organism evidence="1 2">
    <name type="scientific">Luteibaculum oceani</name>
    <dbReference type="NCBI Taxonomy" id="1294296"/>
    <lineage>
        <taxon>Bacteria</taxon>
        <taxon>Pseudomonadati</taxon>
        <taxon>Bacteroidota</taxon>
        <taxon>Flavobacteriia</taxon>
        <taxon>Flavobacteriales</taxon>
        <taxon>Luteibaculaceae</taxon>
        <taxon>Luteibaculum</taxon>
    </lineage>
</organism>
<reference evidence="1 2" key="1">
    <citation type="submission" date="2019-08" db="EMBL/GenBank/DDBJ databases">
        <title>Genome of Luteibaculum oceani JCM 18817.</title>
        <authorList>
            <person name="Bowman J.P."/>
        </authorList>
    </citation>
    <scope>NUCLEOTIDE SEQUENCE [LARGE SCALE GENOMIC DNA]</scope>
    <source>
        <strain evidence="1 2">JCM 18817</strain>
    </source>
</reference>
<protein>
    <submittedName>
        <fullName evidence="1">YdeI/OmpD-associated family protein</fullName>
    </submittedName>
</protein>
<dbReference type="OrthoDB" id="959664at2"/>
<sequence length="177" mass="20522">MSSPTTAYKFFARIESMPSKVFNRHLLVPEEIAETLLSEHDRFICRINALEFPCAILKNKGLFQVLMNKENCDQLAASIGDELEIEIRPDTSKYGMPLPEELEYFLEEDPEFENFFEKLSPGKQRNLIYLVNKPKNKQSRLNKALAIVSHLKEFKGAIDFKALNETIKFYNNKQSLK</sequence>
<dbReference type="RefSeq" id="WP_147015003.1">
    <property type="nucleotide sequence ID" value="NZ_VORB01000008.1"/>
</dbReference>
<evidence type="ECO:0000313" key="1">
    <source>
        <dbReference type="EMBL" id="TXC77115.1"/>
    </source>
</evidence>
<keyword evidence="2" id="KW-1185">Reference proteome</keyword>
<proteinExistence type="predicted"/>
<name>A0A5C6V243_9FLAO</name>
<dbReference type="EMBL" id="VORB01000008">
    <property type="protein sequence ID" value="TXC77115.1"/>
    <property type="molecule type" value="Genomic_DNA"/>
</dbReference>
<gene>
    <name evidence="1" type="ORF">FRX97_09635</name>
</gene>
<dbReference type="Pfam" id="PF13376">
    <property type="entry name" value="OmdA"/>
    <property type="match status" value="1"/>
</dbReference>
<dbReference type="Proteomes" id="UP000321168">
    <property type="component" value="Unassembled WGS sequence"/>
</dbReference>
<comment type="caution">
    <text evidence="1">The sequence shown here is derived from an EMBL/GenBank/DDBJ whole genome shotgun (WGS) entry which is preliminary data.</text>
</comment>
<dbReference type="AlphaFoldDB" id="A0A5C6V243"/>